<comment type="pathway">
    <text evidence="2 11">Amino-acid biosynthesis; L-valine biosynthesis; L-valine from pyruvate: step 1/4.</text>
</comment>
<keyword evidence="8 11" id="KW-0460">Magnesium</keyword>
<dbReference type="SUPFAM" id="SSF52518">
    <property type="entry name" value="Thiamin diphosphate-binding fold (THDP-binding)"/>
    <property type="match status" value="2"/>
</dbReference>
<comment type="catalytic activity">
    <reaction evidence="11">
        <text>2 pyruvate + H(+) = (2S)-2-acetolactate + CO2</text>
        <dbReference type="Rhea" id="RHEA:25249"/>
        <dbReference type="ChEBI" id="CHEBI:15361"/>
        <dbReference type="ChEBI" id="CHEBI:15378"/>
        <dbReference type="ChEBI" id="CHEBI:16526"/>
        <dbReference type="ChEBI" id="CHEBI:58476"/>
        <dbReference type="EC" id="2.2.1.6"/>
    </reaction>
</comment>
<keyword evidence="9 11" id="KW-0786">Thiamine pyrophosphate</keyword>
<gene>
    <name evidence="15" type="ORF">BDV28DRAFT_164900</name>
</gene>
<evidence type="ECO:0000313" key="15">
    <source>
        <dbReference type="EMBL" id="KAE8353521.1"/>
    </source>
</evidence>
<feature type="domain" description="Thiamine pyrophosphate enzyme TPP-binding" evidence="13">
    <location>
        <begin position="414"/>
        <end position="561"/>
    </location>
</feature>
<dbReference type="UniPathway" id="UPA00049">
    <property type="reaction ID" value="UER00059"/>
</dbReference>
<evidence type="ECO:0000256" key="4">
    <source>
        <dbReference type="ARBA" id="ARBA00013145"/>
    </source>
</evidence>
<dbReference type="GO" id="GO:0009097">
    <property type="term" value="P:isoleucine biosynthetic process"/>
    <property type="evidence" value="ECO:0007669"/>
    <property type="project" value="UniProtKB-UniPathway"/>
</dbReference>
<dbReference type="EC" id="2.2.1.6" evidence="4 11"/>
<dbReference type="InterPro" id="IPR012001">
    <property type="entry name" value="Thiamin_PyroP_enz_TPP-bd_dom"/>
</dbReference>
<dbReference type="Gene3D" id="3.40.50.1220">
    <property type="entry name" value="TPP-binding domain"/>
    <property type="match status" value="1"/>
</dbReference>
<evidence type="ECO:0000256" key="1">
    <source>
        <dbReference type="ARBA" id="ARBA00004974"/>
    </source>
</evidence>
<dbReference type="Pfam" id="PF00205">
    <property type="entry name" value="TPP_enzyme_M"/>
    <property type="match status" value="1"/>
</dbReference>
<dbReference type="Gene3D" id="3.40.50.970">
    <property type="match status" value="2"/>
</dbReference>
<keyword evidence="6 11" id="KW-0808">Transferase</keyword>
<evidence type="ECO:0000256" key="3">
    <source>
        <dbReference type="ARBA" id="ARBA00007812"/>
    </source>
</evidence>
<dbReference type="CDD" id="cd02015">
    <property type="entry name" value="TPP_AHAS"/>
    <property type="match status" value="1"/>
</dbReference>
<evidence type="ECO:0000256" key="7">
    <source>
        <dbReference type="ARBA" id="ARBA00022723"/>
    </source>
</evidence>
<evidence type="ECO:0000259" key="14">
    <source>
        <dbReference type="Pfam" id="PF02776"/>
    </source>
</evidence>
<dbReference type="UniPathway" id="UPA00047">
    <property type="reaction ID" value="UER00055"/>
</dbReference>
<keyword evidence="5 11" id="KW-0028">Amino-acid biosynthesis</keyword>
<dbReference type="GO" id="GO:0030976">
    <property type="term" value="F:thiamine pyrophosphate binding"/>
    <property type="evidence" value="ECO:0007669"/>
    <property type="project" value="UniProtKB-UniRule"/>
</dbReference>
<comment type="similarity">
    <text evidence="3 11">Belongs to the TPP enzyme family.</text>
</comment>
<keyword evidence="7 11" id="KW-0479">Metal-binding</keyword>
<dbReference type="InterPro" id="IPR029035">
    <property type="entry name" value="DHS-like_NAD/FAD-binding_dom"/>
</dbReference>
<dbReference type="InterPro" id="IPR039368">
    <property type="entry name" value="AHAS_TPP"/>
</dbReference>
<dbReference type="NCBIfam" id="TIGR00118">
    <property type="entry name" value="acolac_lg"/>
    <property type="match status" value="1"/>
</dbReference>
<dbReference type="Proteomes" id="UP000327118">
    <property type="component" value="Unassembled WGS sequence"/>
</dbReference>
<dbReference type="InterPro" id="IPR012000">
    <property type="entry name" value="Thiamin_PyroP_enz_cen_dom"/>
</dbReference>
<evidence type="ECO:0000256" key="8">
    <source>
        <dbReference type="ARBA" id="ARBA00022842"/>
    </source>
</evidence>
<evidence type="ECO:0000256" key="9">
    <source>
        <dbReference type="ARBA" id="ARBA00023052"/>
    </source>
</evidence>
<dbReference type="InterPro" id="IPR029061">
    <property type="entry name" value="THDP-binding"/>
</dbReference>
<protein>
    <recommendedName>
        <fullName evidence="4 11">Acetolactate synthase</fullName>
        <ecNumber evidence="4 11">2.2.1.6</ecNumber>
    </recommendedName>
</protein>
<dbReference type="GO" id="GO:0009099">
    <property type="term" value="P:L-valine biosynthetic process"/>
    <property type="evidence" value="ECO:0007669"/>
    <property type="project" value="UniProtKB-UniPathway"/>
</dbReference>
<accession>A0A5N6Z776</accession>
<evidence type="ECO:0000259" key="13">
    <source>
        <dbReference type="Pfam" id="PF02775"/>
    </source>
</evidence>
<feature type="domain" description="Thiamine pyrophosphate enzyme central" evidence="12">
    <location>
        <begin position="215"/>
        <end position="352"/>
    </location>
</feature>
<dbReference type="AlphaFoldDB" id="A0A5N6Z776"/>
<dbReference type="InterPro" id="IPR045229">
    <property type="entry name" value="TPP_enz"/>
</dbReference>
<keyword evidence="16" id="KW-1185">Reference proteome</keyword>
<dbReference type="SUPFAM" id="SSF52467">
    <property type="entry name" value="DHS-like NAD/FAD-binding domain"/>
    <property type="match status" value="1"/>
</dbReference>
<keyword evidence="10 11" id="KW-0100">Branched-chain amino acid biosynthesis</keyword>
<dbReference type="InterPro" id="IPR012846">
    <property type="entry name" value="Acetolactate_synth_lsu"/>
</dbReference>
<evidence type="ECO:0000256" key="10">
    <source>
        <dbReference type="ARBA" id="ARBA00023304"/>
    </source>
</evidence>
<dbReference type="GO" id="GO:0003984">
    <property type="term" value="F:acetolactate synthase activity"/>
    <property type="evidence" value="ECO:0007669"/>
    <property type="project" value="UniProtKB-EC"/>
</dbReference>
<dbReference type="CDD" id="cd07035">
    <property type="entry name" value="TPP_PYR_POX_like"/>
    <property type="match status" value="1"/>
</dbReference>
<dbReference type="InterPro" id="IPR011766">
    <property type="entry name" value="TPP_enzyme_TPP-bd"/>
</dbReference>
<dbReference type="OrthoDB" id="16262at2759"/>
<evidence type="ECO:0000256" key="5">
    <source>
        <dbReference type="ARBA" id="ARBA00022605"/>
    </source>
</evidence>
<dbReference type="PANTHER" id="PTHR18968:SF13">
    <property type="entry name" value="ACETOLACTATE SYNTHASE CATALYTIC SUBUNIT, MITOCHONDRIAL"/>
    <property type="match status" value="1"/>
</dbReference>
<dbReference type="Pfam" id="PF02775">
    <property type="entry name" value="TPP_enzyme_C"/>
    <property type="match status" value="1"/>
</dbReference>
<dbReference type="GO" id="GO:0000287">
    <property type="term" value="F:magnesium ion binding"/>
    <property type="evidence" value="ECO:0007669"/>
    <property type="project" value="UniProtKB-UniRule"/>
</dbReference>
<name>A0A5N6Z776_9EURO</name>
<evidence type="ECO:0000256" key="2">
    <source>
        <dbReference type="ARBA" id="ARBA00005025"/>
    </source>
</evidence>
<proteinExistence type="inferred from homology"/>
<feature type="domain" description="Thiamine pyrophosphate enzyme N-terminal TPP-binding" evidence="14">
    <location>
        <begin position="15"/>
        <end position="129"/>
    </location>
</feature>
<dbReference type="GO" id="GO:0005948">
    <property type="term" value="C:acetolactate synthase complex"/>
    <property type="evidence" value="ECO:0007669"/>
    <property type="project" value="TreeGrafter"/>
</dbReference>
<sequence>MSSNTKKDSLLGYSGGEILRNLLATYGVDHIFGYTGGAALPLFDAMYKTSLFRLIVSRHEQGAGHMAEGYARASGKPGVVLVTSGPGMSNVVTPMLDALLDGTPMVVICGQVATTVQGTGAFQEIDITALARPCTKWCTCVETVASLPAAIHSAFKHATDKRPGPVLVAIPKDVGAAVYDARAFKESFKLLEARSISQNPRPSRTHYVGDLCKQVDRVAKLINQSQRPVICAGNGVHSSELGPALLIQVAERAGIPVATTLLGLGSFDETHDLSLHLMGTYGTPYANYAVQNADMIIVIGARLDERATGKATDFAPEARDIVQLDINPETVGKVIQPTDLIVGDLSGTLSMLLPKLAPVYRKKWLAQIQHWKAEHSLSIPPTPGQQQCAIPQQVIAELNRQTDAIKHRTIITTGVGQHQMWVAQRYRWRHSRSLITSGSLGTMGYGLPAAIGAQIAKPDHVVIDVDGDASFSMTMEELMTASEHQIPVKAIIFNNGRQAMVTQLQLADYHGRVCYSQQKNPDFVALAHSMWCQARQCRSLDTLAACIQWLLDCQGPAVLDVIIADVDFKPLVPSGGSLDQIQLE</sequence>
<dbReference type="Pfam" id="PF02776">
    <property type="entry name" value="TPP_enzyme_N"/>
    <property type="match status" value="1"/>
</dbReference>
<comment type="pathway">
    <text evidence="1 11">Amino-acid biosynthesis; L-isoleucine biosynthesis; L-isoleucine from 2-oxobutanoate: step 1/4.</text>
</comment>
<comment type="cofactor">
    <cofactor evidence="11">
        <name>Mg(2+)</name>
        <dbReference type="ChEBI" id="CHEBI:18420"/>
    </cofactor>
    <text evidence="11">Binds 1 Mg(2+) ion per subunit.</text>
</comment>
<comment type="cofactor">
    <cofactor evidence="11">
        <name>thiamine diphosphate</name>
        <dbReference type="ChEBI" id="CHEBI:58937"/>
    </cofactor>
    <text evidence="11">Binds 1 thiamine pyrophosphate per subunit.</text>
</comment>
<dbReference type="InterPro" id="IPR000399">
    <property type="entry name" value="TPP-bd_CS"/>
</dbReference>
<evidence type="ECO:0000259" key="12">
    <source>
        <dbReference type="Pfam" id="PF00205"/>
    </source>
</evidence>
<evidence type="ECO:0000313" key="16">
    <source>
        <dbReference type="Proteomes" id="UP000327118"/>
    </source>
</evidence>
<dbReference type="FunFam" id="3.40.50.970:FF:000007">
    <property type="entry name" value="Acetolactate synthase"/>
    <property type="match status" value="1"/>
</dbReference>
<evidence type="ECO:0000256" key="11">
    <source>
        <dbReference type="RuleBase" id="RU003591"/>
    </source>
</evidence>
<reference evidence="16" key="1">
    <citation type="submission" date="2019-04" db="EMBL/GenBank/DDBJ databases">
        <title>Friends and foes A comparative genomics studyof 23 Aspergillus species from section Flavi.</title>
        <authorList>
            <consortium name="DOE Joint Genome Institute"/>
            <person name="Kjaerbolling I."/>
            <person name="Vesth T."/>
            <person name="Frisvad J.C."/>
            <person name="Nybo J.L."/>
            <person name="Theobald S."/>
            <person name="Kildgaard S."/>
            <person name="Isbrandt T."/>
            <person name="Kuo A."/>
            <person name="Sato A."/>
            <person name="Lyhne E.K."/>
            <person name="Kogle M.E."/>
            <person name="Wiebenga A."/>
            <person name="Kun R.S."/>
            <person name="Lubbers R.J."/>
            <person name="Makela M.R."/>
            <person name="Barry K."/>
            <person name="Chovatia M."/>
            <person name="Clum A."/>
            <person name="Daum C."/>
            <person name="Haridas S."/>
            <person name="He G."/>
            <person name="LaButti K."/>
            <person name="Lipzen A."/>
            <person name="Mondo S."/>
            <person name="Riley R."/>
            <person name="Salamov A."/>
            <person name="Simmons B.A."/>
            <person name="Magnuson J.K."/>
            <person name="Henrissat B."/>
            <person name="Mortensen U.H."/>
            <person name="Larsen T.O."/>
            <person name="Devries R.P."/>
            <person name="Grigoriev I.V."/>
            <person name="Machida M."/>
            <person name="Baker S.E."/>
            <person name="Andersen M.R."/>
        </authorList>
    </citation>
    <scope>NUCLEOTIDE SEQUENCE [LARGE SCALE GENOMIC DNA]</scope>
    <source>
        <strain evidence="16">CBS 553.77</strain>
    </source>
</reference>
<dbReference type="GO" id="GO:0005739">
    <property type="term" value="C:mitochondrion"/>
    <property type="evidence" value="ECO:0007669"/>
    <property type="project" value="TreeGrafter"/>
</dbReference>
<dbReference type="GO" id="GO:0050660">
    <property type="term" value="F:flavin adenine dinucleotide binding"/>
    <property type="evidence" value="ECO:0007669"/>
    <property type="project" value="InterPro"/>
</dbReference>
<dbReference type="FunFam" id="3.40.50.1220:FF:000008">
    <property type="entry name" value="Acetolactate synthase"/>
    <property type="match status" value="1"/>
</dbReference>
<dbReference type="EMBL" id="ML739096">
    <property type="protein sequence ID" value="KAE8353521.1"/>
    <property type="molecule type" value="Genomic_DNA"/>
</dbReference>
<organism evidence="15 16">
    <name type="scientific">Aspergillus coremiiformis</name>
    <dbReference type="NCBI Taxonomy" id="138285"/>
    <lineage>
        <taxon>Eukaryota</taxon>
        <taxon>Fungi</taxon>
        <taxon>Dikarya</taxon>
        <taxon>Ascomycota</taxon>
        <taxon>Pezizomycotina</taxon>
        <taxon>Eurotiomycetes</taxon>
        <taxon>Eurotiomycetidae</taxon>
        <taxon>Eurotiales</taxon>
        <taxon>Aspergillaceae</taxon>
        <taxon>Aspergillus</taxon>
        <taxon>Aspergillus subgen. Circumdati</taxon>
    </lineage>
</organism>
<dbReference type="PANTHER" id="PTHR18968">
    <property type="entry name" value="THIAMINE PYROPHOSPHATE ENZYMES"/>
    <property type="match status" value="1"/>
</dbReference>
<evidence type="ECO:0000256" key="6">
    <source>
        <dbReference type="ARBA" id="ARBA00022679"/>
    </source>
</evidence>
<dbReference type="PROSITE" id="PS00187">
    <property type="entry name" value="TPP_ENZYMES"/>
    <property type="match status" value="1"/>
</dbReference>